<dbReference type="Proteomes" id="UP000663829">
    <property type="component" value="Unassembled WGS sequence"/>
</dbReference>
<reference evidence="3" key="1">
    <citation type="submission" date="2021-02" db="EMBL/GenBank/DDBJ databases">
        <authorList>
            <person name="Nowell W R."/>
        </authorList>
    </citation>
    <scope>NUCLEOTIDE SEQUENCE</scope>
</reference>
<organism evidence="3 6">
    <name type="scientific">Didymodactylos carnosus</name>
    <dbReference type="NCBI Taxonomy" id="1234261"/>
    <lineage>
        <taxon>Eukaryota</taxon>
        <taxon>Metazoa</taxon>
        <taxon>Spiralia</taxon>
        <taxon>Gnathifera</taxon>
        <taxon>Rotifera</taxon>
        <taxon>Eurotatoria</taxon>
        <taxon>Bdelloidea</taxon>
        <taxon>Philodinida</taxon>
        <taxon>Philodinidae</taxon>
        <taxon>Didymodactylos</taxon>
    </lineage>
</organism>
<name>A0A814SLC6_9BILA</name>
<keyword evidence="6" id="KW-1185">Reference proteome</keyword>
<dbReference type="EMBL" id="CAJNOQ010006865">
    <property type="protein sequence ID" value="CAF1149899.1"/>
    <property type="molecule type" value="Genomic_DNA"/>
</dbReference>
<proteinExistence type="predicted"/>
<evidence type="ECO:0000313" key="5">
    <source>
        <dbReference type="EMBL" id="CAF3913458.1"/>
    </source>
</evidence>
<dbReference type="EMBL" id="CAJOBA010000341">
    <property type="protein sequence ID" value="CAF3524470.1"/>
    <property type="molecule type" value="Genomic_DNA"/>
</dbReference>
<evidence type="ECO:0000313" key="2">
    <source>
        <dbReference type="EMBL" id="CAF0746429.1"/>
    </source>
</evidence>
<protein>
    <submittedName>
        <fullName evidence="3">Uncharacterized protein</fullName>
    </submittedName>
</protein>
<evidence type="ECO:0000313" key="6">
    <source>
        <dbReference type="Proteomes" id="UP000663829"/>
    </source>
</evidence>
<dbReference type="AlphaFoldDB" id="A0A814SLC6"/>
<gene>
    <name evidence="3" type="ORF">GPM918_LOCUS21125</name>
    <name evidence="2" type="ORF">OVA965_LOCUS1750</name>
    <name evidence="5" type="ORF">SRO942_LOCUS21122</name>
    <name evidence="4" type="ORF">TMI583_LOCUS1750</name>
</gene>
<feature type="coiled-coil region" evidence="1">
    <location>
        <begin position="148"/>
        <end position="175"/>
    </location>
</feature>
<evidence type="ECO:0000313" key="4">
    <source>
        <dbReference type="EMBL" id="CAF3524470.1"/>
    </source>
</evidence>
<dbReference type="EMBL" id="CAJOBC010006865">
    <property type="protein sequence ID" value="CAF3913458.1"/>
    <property type="molecule type" value="Genomic_DNA"/>
</dbReference>
<dbReference type="EMBL" id="CAJNOK010000341">
    <property type="protein sequence ID" value="CAF0746429.1"/>
    <property type="molecule type" value="Genomic_DNA"/>
</dbReference>
<evidence type="ECO:0000313" key="3">
    <source>
        <dbReference type="EMBL" id="CAF1149899.1"/>
    </source>
</evidence>
<accession>A0A814SLC6</accession>
<comment type="caution">
    <text evidence="3">The sequence shown here is derived from an EMBL/GenBank/DDBJ whole genome shotgun (WGS) entry which is preliminary data.</text>
</comment>
<dbReference type="Proteomes" id="UP000682733">
    <property type="component" value="Unassembled WGS sequence"/>
</dbReference>
<dbReference type="Proteomes" id="UP000681722">
    <property type="component" value="Unassembled WGS sequence"/>
</dbReference>
<keyword evidence="1" id="KW-0175">Coiled coil</keyword>
<dbReference type="Proteomes" id="UP000677228">
    <property type="component" value="Unassembled WGS sequence"/>
</dbReference>
<sequence length="183" mass="20954">MNVTSVLYDSEKLSDDCVALAKDIHLLALTVNYNASKCCDIAMEINLSFADVKNLLRDIEKHVLDGSLVKRHIETHDYIAKRLSINKSILNNSTMNLFRHIEQENSTLPIWKPIVGDQRDQLIDEQIGKALKVMKSTSSSNTELSKYLSKMQKNIQSYYEKLTQLLTNVKEKEKTLFAEQGKY</sequence>
<evidence type="ECO:0000256" key="1">
    <source>
        <dbReference type="SAM" id="Coils"/>
    </source>
</evidence>